<feature type="transmembrane region" description="Helical" evidence="6">
    <location>
        <begin position="116"/>
        <end position="136"/>
    </location>
</feature>
<keyword evidence="2" id="KW-0813">Transport</keyword>
<dbReference type="PANTHER" id="PTHR43568">
    <property type="entry name" value="P PROTEIN"/>
    <property type="match status" value="1"/>
</dbReference>
<proteinExistence type="predicted"/>
<reference evidence="8 9" key="1">
    <citation type="journal article" date="2022" name="Int. J. Syst. Evol. Microbiol.">
        <title>Apilactobacillus apisilvae sp. nov., Nicolia spurrieriana gen. nov. sp. nov., Bombilactobacillus folatiphilus sp. nov. and Bombilactobacillus thymidiniphilus sp. nov., four new lactic acid bacterial isolates from stingless bees Tetragonula carbonaria and Austroplebeia australis.</title>
        <authorList>
            <person name="Oliphant S.A."/>
            <person name="Watson-Haigh N.S."/>
            <person name="Sumby K.M."/>
            <person name="Gardner J."/>
            <person name="Groom S."/>
            <person name="Jiranek V."/>
        </authorList>
    </citation>
    <scope>NUCLEOTIDE SEQUENCE [LARGE SCALE GENOMIC DNA]</scope>
    <source>
        <strain evidence="8 9">SG4_A1</strain>
    </source>
</reference>
<dbReference type="InterPro" id="IPR004680">
    <property type="entry name" value="Cit_transptr-like_dom"/>
</dbReference>
<feature type="transmembrane region" description="Helical" evidence="6">
    <location>
        <begin position="276"/>
        <end position="296"/>
    </location>
</feature>
<dbReference type="Proteomes" id="UP000831947">
    <property type="component" value="Chromosome"/>
</dbReference>
<sequence>MALLKNIFTDKMLWISATAAILSTLVSSPQISDINFHTIFSLLAMMILVQVLENVGLLQYISTNLTSKAKNTRQLMLALVLLAFFSAMFVTNDVTILIIAPLFFKIAKKVPLSRTLTIVLITIAANLGSAFTPFGNTHNLFLLSHYNLSPLSFFKMTTPITFIGIVLLLIITLILTKSKPIEVKIVPLEINYKKIMATLILTIYIFLGIFKVVPTFSAVIIALLFACWLKPQILQQVDYATILVFICFFIAVGNISRSPWIADTINRLVAQEHSTYLTSLGLSQFISNVPSTILIAKFTHHIYPILLGSNIGGLGTIIASMANLLSYKQYVFFTNKKGALRFLEISFALNVVLLAILGTIGFLLV</sequence>
<evidence type="ECO:0000313" key="9">
    <source>
        <dbReference type="Proteomes" id="UP000831947"/>
    </source>
</evidence>
<keyword evidence="3 6" id="KW-0812">Transmembrane</keyword>
<feature type="transmembrane region" description="Helical" evidence="6">
    <location>
        <begin position="12"/>
        <end position="28"/>
    </location>
</feature>
<evidence type="ECO:0000256" key="6">
    <source>
        <dbReference type="SAM" id="Phobius"/>
    </source>
</evidence>
<keyword evidence="9" id="KW-1185">Reference proteome</keyword>
<feature type="transmembrane region" description="Helical" evidence="6">
    <location>
        <begin position="74"/>
        <end position="104"/>
    </location>
</feature>
<evidence type="ECO:0000256" key="3">
    <source>
        <dbReference type="ARBA" id="ARBA00022692"/>
    </source>
</evidence>
<dbReference type="InterPro" id="IPR051475">
    <property type="entry name" value="Diverse_Ion_Transporter"/>
</dbReference>
<feature type="transmembrane region" description="Helical" evidence="6">
    <location>
        <begin position="197"/>
        <end position="225"/>
    </location>
</feature>
<organism evidence="8 9">
    <name type="scientific">Bombilactobacillus thymidiniphilus</name>
    <dbReference type="NCBI Taxonomy" id="2923363"/>
    <lineage>
        <taxon>Bacteria</taxon>
        <taxon>Bacillati</taxon>
        <taxon>Bacillota</taxon>
        <taxon>Bacilli</taxon>
        <taxon>Lactobacillales</taxon>
        <taxon>Lactobacillaceae</taxon>
        <taxon>Bombilactobacillus</taxon>
    </lineage>
</organism>
<evidence type="ECO:0000256" key="2">
    <source>
        <dbReference type="ARBA" id="ARBA00022448"/>
    </source>
</evidence>
<keyword evidence="5 6" id="KW-0472">Membrane</keyword>
<feature type="transmembrane region" description="Helical" evidence="6">
    <location>
        <begin position="237"/>
        <end position="255"/>
    </location>
</feature>
<feature type="transmembrane region" description="Helical" evidence="6">
    <location>
        <begin position="40"/>
        <end position="62"/>
    </location>
</feature>
<feature type="transmembrane region" description="Helical" evidence="6">
    <location>
        <begin position="302"/>
        <end position="325"/>
    </location>
</feature>
<feature type="transmembrane region" description="Helical" evidence="6">
    <location>
        <begin position="345"/>
        <end position="364"/>
    </location>
</feature>
<protein>
    <submittedName>
        <fullName evidence="8">Anion permease</fullName>
    </submittedName>
</protein>
<evidence type="ECO:0000256" key="1">
    <source>
        <dbReference type="ARBA" id="ARBA00004141"/>
    </source>
</evidence>
<accession>A0ABY4PBQ1</accession>
<dbReference type="EMBL" id="CP093365">
    <property type="protein sequence ID" value="UQS83193.1"/>
    <property type="molecule type" value="Genomic_DNA"/>
</dbReference>
<dbReference type="PANTHER" id="PTHR43568:SF1">
    <property type="entry name" value="P PROTEIN"/>
    <property type="match status" value="1"/>
</dbReference>
<evidence type="ECO:0000259" key="7">
    <source>
        <dbReference type="Pfam" id="PF03600"/>
    </source>
</evidence>
<evidence type="ECO:0000256" key="5">
    <source>
        <dbReference type="ARBA" id="ARBA00023136"/>
    </source>
</evidence>
<gene>
    <name evidence="8" type="ORF">MOO47_05245</name>
</gene>
<evidence type="ECO:0000313" key="8">
    <source>
        <dbReference type="EMBL" id="UQS83193.1"/>
    </source>
</evidence>
<feature type="transmembrane region" description="Helical" evidence="6">
    <location>
        <begin position="156"/>
        <end position="176"/>
    </location>
</feature>
<name>A0ABY4PBQ1_9LACO</name>
<dbReference type="Pfam" id="PF03600">
    <property type="entry name" value="CitMHS"/>
    <property type="match status" value="1"/>
</dbReference>
<keyword evidence="4 6" id="KW-1133">Transmembrane helix</keyword>
<feature type="domain" description="Citrate transporter-like" evidence="7">
    <location>
        <begin position="16"/>
        <end position="302"/>
    </location>
</feature>
<comment type="subcellular location">
    <subcellularLocation>
        <location evidence="1">Membrane</location>
        <topology evidence="1">Multi-pass membrane protein</topology>
    </subcellularLocation>
</comment>
<evidence type="ECO:0000256" key="4">
    <source>
        <dbReference type="ARBA" id="ARBA00022989"/>
    </source>
</evidence>
<dbReference type="RefSeq" id="WP_249512419.1">
    <property type="nucleotide sequence ID" value="NZ_CP093365.1"/>
</dbReference>